<evidence type="ECO:0000313" key="1">
    <source>
        <dbReference type="EMBL" id="JAD23787.1"/>
    </source>
</evidence>
<reference evidence="1" key="2">
    <citation type="journal article" date="2015" name="Data Brief">
        <title>Shoot transcriptome of the giant reed, Arundo donax.</title>
        <authorList>
            <person name="Barrero R.A."/>
            <person name="Guerrero F.D."/>
            <person name="Moolhuijzen P."/>
            <person name="Goolsby J.A."/>
            <person name="Tidwell J."/>
            <person name="Bellgard S.E."/>
            <person name="Bellgard M.I."/>
        </authorList>
    </citation>
    <scope>NUCLEOTIDE SEQUENCE</scope>
    <source>
        <tissue evidence="1">Shoot tissue taken approximately 20 cm above the soil surface</tissue>
    </source>
</reference>
<dbReference type="EMBL" id="GBRH01274108">
    <property type="protein sequence ID" value="JAD23787.1"/>
    <property type="molecule type" value="Transcribed_RNA"/>
</dbReference>
<accession>A0A0A8YMI5</accession>
<name>A0A0A8YMI5_ARUDO</name>
<proteinExistence type="predicted"/>
<sequence>MERHITKAYIYTSICFCYLLANVQQGKSTCRTCSPRRQRAMQREGAIV</sequence>
<reference evidence="1" key="1">
    <citation type="submission" date="2014-09" db="EMBL/GenBank/DDBJ databases">
        <authorList>
            <person name="Magalhaes I.L.F."/>
            <person name="Oliveira U."/>
            <person name="Santos F.R."/>
            <person name="Vidigal T.H.D.A."/>
            <person name="Brescovit A.D."/>
            <person name="Santos A.J."/>
        </authorList>
    </citation>
    <scope>NUCLEOTIDE SEQUENCE</scope>
    <source>
        <tissue evidence="1">Shoot tissue taken approximately 20 cm above the soil surface</tissue>
    </source>
</reference>
<protein>
    <submittedName>
        <fullName evidence="1">Uncharacterized protein</fullName>
    </submittedName>
</protein>
<organism evidence="1">
    <name type="scientific">Arundo donax</name>
    <name type="common">Giant reed</name>
    <name type="synonym">Donax arundinaceus</name>
    <dbReference type="NCBI Taxonomy" id="35708"/>
    <lineage>
        <taxon>Eukaryota</taxon>
        <taxon>Viridiplantae</taxon>
        <taxon>Streptophyta</taxon>
        <taxon>Embryophyta</taxon>
        <taxon>Tracheophyta</taxon>
        <taxon>Spermatophyta</taxon>
        <taxon>Magnoliopsida</taxon>
        <taxon>Liliopsida</taxon>
        <taxon>Poales</taxon>
        <taxon>Poaceae</taxon>
        <taxon>PACMAD clade</taxon>
        <taxon>Arundinoideae</taxon>
        <taxon>Arundineae</taxon>
        <taxon>Arundo</taxon>
    </lineage>
</organism>
<dbReference type="AlphaFoldDB" id="A0A0A8YMI5"/>